<dbReference type="GO" id="GO:0004029">
    <property type="term" value="F:aldehyde dehydrogenase (NAD+) activity"/>
    <property type="evidence" value="ECO:0007669"/>
    <property type="project" value="TreeGrafter"/>
</dbReference>
<dbReference type="GO" id="GO:0006694">
    <property type="term" value="P:steroid biosynthetic process"/>
    <property type="evidence" value="ECO:0007669"/>
    <property type="project" value="InterPro"/>
</dbReference>
<sequence length="359" mass="38684">MGRPTILVTGGTGFLGSEIVKALVETNDYKVIALDINPPSLGTKTYPHVTYIRANILQPSELTKMFQETKPTIIVHSAGLVPAGNARYNCTKEERERVLEVNVSGTRNVVEAAKEVGVRGLVYTSSFTVVTDDLEEDFRNVNESAPTGRAGLVYGQSKTAAEELVLSSNTPSFHTVALRPSVIFGPADPTCIPVLHSCIPFTTPFIIGTGTNLADFIYVSNCADAHVLAVRNLLTAGTAAGEAFFISNGEPVAFRDFCVAVWKEFGHVPPVQVRIPKSLAWGLGAVAEWVSWVVGGTTTLSRGSVKDATAVRYVSMQKARRVLGYQPRVGLSEGVKITCEHFKRRYGSRPMASSGEFGC</sequence>
<evidence type="ECO:0000313" key="3">
    <source>
        <dbReference type="Proteomes" id="UP000799536"/>
    </source>
</evidence>
<evidence type="ECO:0000259" key="1">
    <source>
        <dbReference type="Pfam" id="PF01073"/>
    </source>
</evidence>
<dbReference type="InterPro" id="IPR036291">
    <property type="entry name" value="NAD(P)-bd_dom_sf"/>
</dbReference>
<dbReference type="GO" id="GO:0016616">
    <property type="term" value="F:oxidoreductase activity, acting on the CH-OH group of donors, NAD or NADP as acceptor"/>
    <property type="evidence" value="ECO:0007669"/>
    <property type="project" value="InterPro"/>
</dbReference>
<dbReference type="Pfam" id="PF01073">
    <property type="entry name" value="3Beta_HSD"/>
    <property type="match status" value="1"/>
</dbReference>
<keyword evidence="3" id="KW-1185">Reference proteome</keyword>
<gene>
    <name evidence="2" type="ORF">GQ43DRAFT_401838</name>
</gene>
<comment type="caution">
    <text evidence="2">The sequence shown here is derived from an EMBL/GenBank/DDBJ whole genome shotgun (WGS) entry which is preliminary data.</text>
</comment>
<dbReference type="PANTHER" id="PTHR48079:SF6">
    <property type="entry name" value="NAD(P)-BINDING DOMAIN-CONTAINING PROTEIN-RELATED"/>
    <property type="match status" value="1"/>
</dbReference>
<accession>A0A9P4MSG9</accession>
<dbReference type="GO" id="GO:0005737">
    <property type="term" value="C:cytoplasm"/>
    <property type="evidence" value="ECO:0007669"/>
    <property type="project" value="TreeGrafter"/>
</dbReference>
<dbReference type="EMBL" id="ML994177">
    <property type="protein sequence ID" value="KAF2198023.1"/>
    <property type="molecule type" value="Genomic_DNA"/>
</dbReference>
<dbReference type="OrthoDB" id="331544at2759"/>
<dbReference type="AlphaFoldDB" id="A0A9P4MSG9"/>
<reference evidence="2" key="1">
    <citation type="journal article" date="2020" name="Stud. Mycol.">
        <title>101 Dothideomycetes genomes: a test case for predicting lifestyles and emergence of pathogens.</title>
        <authorList>
            <person name="Haridas S."/>
            <person name="Albert R."/>
            <person name="Binder M."/>
            <person name="Bloem J."/>
            <person name="Labutti K."/>
            <person name="Salamov A."/>
            <person name="Andreopoulos B."/>
            <person name="Baker S."/>
            <person name="Barry K."/>
            <person name="Bills G."/>
            <person name="Bluhm B."/>
            <person name="Cannon C."/>
            <person name="Castanera R."/>
            <person name="Culley D."/>
            <person name="Daum C."/>
            <person name="Ezra D."/>
            <person name="Gonzalez J."/>
            <person name="Henrissat B."/>
            <person name="Kuo A."/>
            <person name="Liang C."/>
            <person name="Lipzen A."/>
            <person name="Lutzoni F."/>
            <person name="Magnuson J."/>
            <person name="Mondo S."/>
            <person name="Nolan M."/>
            <person name="Ohm R."/>
            <person name="Pangilinan J."/>
            <person name="Park H.-J."/>
            <person name="Ramirez L."/>
            <person name="Alfaro M."/>
            <person name="Sun H."/>
            <person name="Tritt A."/>
            <person name="Yoshinaga Y."/>
            <person name="Zwiers L.-H."/>
            <person name="Turgeon B."/>
            <person name="Goodwin S."/>
            <person name="Spatafora J."/>
            <person name="Crous P."/>
            <person name="Grigoriev I."/>
        </authorList>
    </citation>
    <scope>NUCLEOTIDE SEQUENCE</scope>
    <source>
        <strain evidence="2">ATCC 74209</strain>
    </source>
</reference>
<dbReference type="InterPro" id="IPR002225">
    <property type="entry name" value="3Beta_OHSteriod_DH/Estase"/>
</dbReference>
<organism evidence="2 3">
    <name type="scientific">Delitschia confertaspora ATCC 74209</name>
    <dbReference type="NCBI Taxonomy" id="1513339"/>
    <lineage>
        <taxon>Eukaryota</taxon>
        <taxon>Fungi</taxon>
        <taxon>Dikarya</taxon>
        <taxon>Ascomycota</taxon>
        <taxon>Pezizomycotina</taxon>
        <taxon>Dothideomycetes</taxon>
        <taxon>Pleosporomycetidae</taxon>
        <taxon>Pleosporales</taxon>
        <taxon>Delitschiaceae</taxon>
        <taxon>Delitschia</taxon>
    </lineage>
</organism>
<dbReference type="PANTHER" id="PTHR48079">
    <property type="entry name" value="PROTEIN YEEZ"/>
    <property type="match status" value="1"/>
</dbReference>
<dbReference type="Gene3D" id="3.40.50.720">
    <property type="entry name" value="NAD(P)-binding Rossmann-like Domain"/>
    <property type="match status" value="1"/>
</dbReference>
<dbReference type="Proteomes" id="UP000799536">
    <property type="component" value="Unassembled WGS sequence"/>
</dbReference>
<dbReference type="InterPro" id="IPR051783">
    <property type="entry name" value="NAD(P)-dependent_oxidoreduct"/>
</dbReference>
<proteinExistence type="predicted"/>
<dbReference type="SUPFAM" id="SSF51735">
    <property type="entry name" value="NAD(P)-binding Rossmann-fold domains"/>
    <property type="match status" value="1"/>
</dbReference>
<name>A0A9P4MSG9_9PLEO</name>
<protein>
    <submittedName>
        <fullName evidence="2">C-3 sterol dehydrogenase/C-4 decarboxylase-like protein</fullName>
    </submittedName>
</protein>
<evidence type="ECO:0000313" key="2">
    <source>
        <dbReference type="EMBL" id="KAF2198023.1"/>
    </source>
</evidence>
<feature type="domain" description="3-beta hydroxysteroid dehydrogenase/isomerase" evidence="1">
    <location>
        <begin position="7"/>
        <end position="274"/>
    </location>
</feature>